<organism evidence="1 2">
    <name type="scientific">Oryza sativa subsp. japonica</name>
    <name type="common">Rice</name>
    <dbReference type="NCBI Taxonomy" id="39947"/>
    <lineage>
        <taxon>Eukaryota</taxon>
        <taxon>Viridiplantae</taxon>
        <taxon>Streptophyta</taxon>
        <taxon>Embryophyta</taxon>
        <taxon>Tracheophyta</taxon>
        <taxon>Spermatophyta</taxon>
        <taxon>Magnoliopsida</taxon>
        <taxon>Liliopsida</taxon>
        <taxon>Poales</taxon>
        <taxon>Poaceae</taxon>
        <taxon>BOP clade</taxon>
        <taxon>Oryzoideae</taxon>
        <taxon>Oryzeae</taxon>
        <taxon>Oryzinae</taxon>
        <taxon>Oryza</taxon>
        <taxon>Oryza sativa</taxon>
    </lineage>
</organism>
<name>A0A0P0XF30_ORYSJ</name>
<dbReference type="EMBL" id="AP005726">
    <property type="protein sequence ID" value="BAD03830.1"/>
    <property type="molecule type" value="Genomic_DNA"/>
</dbReference>
<evidence type="ECO:0000313" key="1">
    <source>
        <dbReference type="EMBL" id="BAD03830.1"/>
    </source>
</evidence>
<gene>
    <name evidence="1" type="primary">OSJNBa0028A18.3</name>
</gene>
<dbReference type="Proteomes" id="UP000000763">
    <property type="component" value="Chromosome 8"/>
</dbReference>
<sequence>MEKPQKKKKSTISHFTQKQIKNVHPVANNVWTQTRTHIHISLSPKIKKTQRKFKKTLANEPIALSSSSSLPPWQSRAQGLADLAPATACLLLHLAGEERKGRVEMKTLPYLLVIGPPCHKQFDPPPIGERERHLLAAQGRGRGIHMRRGEG</sequence>
<accession>A0A0P0XF30</accession>
<protein>
    <submittedName>
        <fullName evidence="1">Uncharacterized protein</fullName>
    </submittedName>
</protein>
<dbReference type="AlphaFoldDB" id="A0A0P0XF30"/>
<proteinExistence type="predicted"/>
<reference evidence="2" key="1">
    <citation type="journal article" date="2005" name="Nature">
        <title>The map-based sequence of the rice genome.</title>
        <authorList>
            <consortium name="International rice genome sequencing project (IRGSP)"/>
            <person name="Matsumoto T."/>
            <person name="Wu J."/>
            <person name="Kanamori H."/>
            <person name="Katayose Y."/>
            <person name="Fujisawa M."/>
            <person name="Namiki N."/>
            <person name="Mizuno H."/>
            <person name="Yamamoto K."/>
            <person name="Antonio B.A."/>
            <person name="Baba T."/>
            <person name="Sakata K."/>
            <person name="Nagamura Y."/>
            <person name="Aoki H."/>
            <person name="Arikawa K."/>
            <person name="Arita K."/>
            <person name="Bito T."/>
            <person name="Chiden Y."/>
            <person name="Fujitsuka N."/>
            <person name="Fukunaka R."/>
            <person name="Hamada M."/>
            <person name="Harada C."/>
            <person name="Hayashi A."/>
            <person name="Hijishita S."/>
            <person name="Honda M."/>
            <person name="Hosokawa S."/>
            <person name="Ichikawa Y."/>
            <person name="Idonuma A."/>
            <person name="Iijima M."/>
            <person name="Ikeda M."/>
            <person name="Ikeno M."/>
            <person name="Ito K."/>
            <person name="Ito S."/>
            <person name="Ito T."/>
            <person name="Ito Y."/>
            <person name="Ito Y."/>
            <person name="Iwabuchi A."/>
            <person name="Kamiya K."/>
            <person name="Karasawa W."/>
            <person name="Kurita K."/>
            <person name="Katagiri S."/>
            <person name="Kikuta A."/>
            <person name="Kobayashi H."/>
            <person name="Kobayashi N."/>
            <person name="Machita K."/>
            <person name="Maehara T."/>
            <person name="Masukawa M."/>
            <person name="Mizubayashi T."/>
            <person name="Mukai Y."/>
            <person name="Nagasaki H."/>
            <person name="Nagata Y."/>
            <person name="Naito S."/>
            <person name="Nakashima M."/>
            <person name="Nakama Y."/>
            <person name="Nakamichi Y."/>
            <person name="Nakamura M."/>
            <person name="Meguro A."/>
            <person name="Negishi M."/>
            <person name="Ohta I."/>
            <person name="Ohta T."/>
            <person name="Okamoto M."/>
            <person name="Ono N."/>
            <person name="Saji S."/>
            <person name="Sakaguchi M."/>
            <person name="Sakai K."/>
            <person name="Shibata M."/>
            <person name="Shimokawa T."/>
            <person name="Song J."/>
            <person name="Takazaki Y."/>
            <person name="Terasawa K."/>
            <person name="Tsugane M."/>
            <person name="Tsuji K."/>
            <person name="Ueda S."/>
            <person name="Waki K."/>
            <person name="Yamagata H."/>
            <person name="Yamamoto M."/>
            <person name="Yamamoto S."/>
            <person name="Yamane H."/>
            <person name="Yoshiki S."/>
            <person name="Yoshihara R."/>
            <person name="Yukawa K."/>
            <person name="Zhong H."/>
            <person name="Yano M."/>
            <person name="Yuan Q."/>
            <person name="Ouyang S."/>
            <person name="Liu J."/>
            <person name="Jones K.M."/>
            <person name="Gansberger K."/>
            <person name="Moffat K."/>
            <person name="Hill J."/>
            <person name="Bera J."/>
            <person name="Fadrosh D."/>
            <person name="Jin S."/>
            <person name="Johri S."/>
            <person name="Kim M."/>
            <person name="Overton L."/>
            <person name="Reardon M."/>
            <person name="Tsitrin T."/>
            <person name="Vuong H."/>
            <person name="Weaver B."/>
            <person name="Ciecko A."/>
            <person name="Tallon L."/>
            <person name="Jackson J."/>
            <person name="Pai G."/>
            <person name="Aken S.V."/>
            <person name="Utterback T."/>
            <person name="Reidmuller S."/>
            <person name="Feldblyum T."/>
            <person name="Hsiao J."/>
            <person name="Zismann V."/>
            <person name="Iobst S."/>
            <person name="de Vazeille A.R."/>
            <person name="Buell C.R."/>
            <person name="Ying K."/>
            <person name="Li Y."/>
            <person name="Lu T."/>
            <person name="Huang Y."/>
            <person name="Zhao Q."/>
            <person name="Feng Q."/>
            <person name="Zhang L."/>
            <person name="Zhu J."/>
            <person name="Weng Q."/>
            <person name="Mu J."/>
            <person name="Lu Y."/>
            <person name="Fan D."/>
            <person name="Liu Y."/>
            <person name="Guan J."/>
            <person name="Zhang Y."/>
            <person name="Yu S."/>
            <person name="Liu X."/>
            <person name="Zhang Y."/>
            <person name="Hong G."/>
            <person name="Han B."/>
            <person name="Choisne N."/>
            <person name="Demange N."/>
            <person name="Orjeda G."/>
            <person name="Samain S."/>
            <person name="Cattolico L."/>
            <person name="Pelletier E."/>
            <person name="Couloux A."/>
            <person name="Segurens B."/>
            <person name="Wincker P."/>
            <person name="D'Hont A."/>
            <person name="Scarpelli C."/>
            <person name="Weissenbach J."/>
            <person name="Salanoubat M."/>
            <person name="Quetier F."/>
            <person name="Yu Y."/>
            <person name="Kim H.R."/>
            <person name="Rambo T."/>
            <person name="Currie J."/>
            <person name="Collura K."/>
            <person name="Luo M."/>
            <person name="Yang T."/>
            <person name="Ammiraju J.S.S."/>
            <person name="Engler F."/>
            <person name="Soderlund C."/>
            <person name="Wing R.A."/>
            <person name="Palmer L.E."/>
            <person name="de la Bastide M."/>
            <person name="Spiegel L."/>
            <person name="Nascimento L."/>
            <person name="Zutavern T."/>
            <person name="O'Shaughnessy A."/>
            <person name="Dike S."/>
            <person name="Dedhia N."/>
            <person name="Preston R."/>
            <person name="Balija V."/>
            <person name="McCombie W.R."/>
            <person name="Chow T."/>
            <person name="Chen H."/>
            <person name="Chung M."/>
            <person name="Chen C."/>
            <person name="Shaw J."/>
            <person name="Wu H."/>
            <person name="Hsiao K."/>
            <person name="Chao Y."/>
            <person name="Chu M."/>
            <person name="Cheng C."/>
            <person name="Hour A."/>
            <person name="Lee P."/>
            <person name="Lin S."/>
            <person name="Lin Y."/>
            <person name="Liou J."/>
            <person name="Liu S."/>
            <person name="Hsing Y."/>
            <person name="Raghuvanshi S."/>
            <person name="Mohanty A."/>
            <person name="Bharti A.K."/>
            <person name="Gaur A."/>
            <person name="Gupta V."/>
            <person name="Kumar D."/>
            <person name="Ravi V."/>
            <person name="Vij S."/>
            <person name="Kapur A."/>
            <person name="Khurana P."/>
            <person name="Khurana P."/>
            <person name="Khurana J.P."/>
            <person name="Tyagi A.K."/>
            <person name="Gaikwad K."/>
            <person name="Singh A."/>
            <person name="Dalal V."/>
            <person name="Srivastava S."/>
            <person name="Dixit A."/>
            <person name="Pal A.K."/>
            <person name="Ghazi I.A."/>
            <person name="Yadav M."/>
            <person name="Pandit A."/>
            <person name="Bhargava A."/>
            <person name="Sureshbabu K."/>
            <person name="Batra K."/>
            <person name="Sharma T.R."/>
            <person name="Mohapatra T."/>
            <person name="Singh N.K."/>
            <person name="Messing J."/>
            <person name="Nelson A.B."/>
            <person name="Fuks G."/>
            <person name="Kavchok S."/>
            <person name="Keizer G."/>
            <person name="Linton E."/>
            <person name="Llaca V."/>
            <person name="Song R."/>
            <person name="Tanyolac B."/>
            <person name="Young S."/>
            <person name="Ho-Il K."/>
            <person name="Hahn J.H."/>
            <person name="Sangsakoo G."/>
            <person name="Vanavichit A."/>
            <person name="de Mattos Luiz.A.T."/>
            <person name="Zimmer P.D."/>
            <person name="Malone G."/>
            <person name="Dellagostin O."/>
            <person name="de Oliveira A.C."/>
            <person name="Bevan M."/>
            <person name="Bancroft I."/>
            <person name="Minx P."/>
            <person name="Cordum H."/>
            <person name="Wilson R."/>
            <person name="Cheng Z."/>
            <person name="Jin W."/>
            <person name="Jiang J."/>
            <person name="Leong S.A."/>
            <person name="Iwama H."/>
            <person name="Gojobori T."/>
            <person name="Itoh T."/>
            <person name="Niimura Y."/>
            <person name="Fujii Y."/>
            <person name="Habara T."/>
            <person name="Sakai H."/>
            <person name="Sato Y."/>
            <person name="Wilson G."/>
            <person name="Kumar K."/>
            <person name="McCouch S."/>
            <person name="Juretic N."/>
            <person name="Hoen D."/>
            <person name="Wright S."/>
            <person name="Bruskiewich R."/>
            <person name="Bureau T."/>
            <person name="Miyao A."/>
            <person name="Hirochika H."/>
            <person name="Nishikawa T."/>
            <person name="Kadowaki K."/>
            <person name="Sugiura M."/>
            <person name="Burr B."/>
            <person name="Sasaki T."/>
        </authorList>
    </citation>
    <scope>NUCLEOTIDE SEQUENCE [LARGE SCALE GENOMIC DNA]</scope>
    <source>
        <strain evidence="2">cv. Nipponbare</strain>
    </source>
</reference>
<evidence type="ECO:0000313" key="2">
    <source>
        <dbReference type="Proteomes" id="UP000000763"/>
    </source>
</evidence>
<reference evidence="2" key="2">
    <citation type="journal article" date="2008" name="Nucleic Acids Res.">
        <title>The rice annotation project database (RAP-DB): 2008 update.</title>
        <authorList>
            <consortium name="The rice annotation project (RAP)"/>
        </authorList>
    </citation>
    <scope>GENOME REANNOTATION</scope>
    <source>
        <strain evidence="2">cv. Nipponbare</strain>
    </source>
</reference>